<sequence>MSARRKRSSSSPERDARQVGFSASTPGAEQPKRNKVTSEVDEVELIAPSDAWTVDTSTIFSPKENRGIRIICIVEKLRVHYDIDVLPTYIGSCALVKDPAHSILGNGEHQIPLKPGLGSDFNHFLKLGVLQPMGGGQAPLDSIIVIDAHDRRRLLVPFGWGAGRHVMDATGGKVIIERMTRTLIHALGDLLQSK</sequence>
<keyword evidence="3" id="KW-1185">Reference proteome</keyword>
<dbReference type="EMBL" id="ML996570">
    <property type="protein sequence ID" value="KAF2759276.1"/>
    <property type="molecule type" value="Genomic_DNA"/>
</dbReference>
<dbReference type="Proteomes" id="UP000799437">
    <property type="component" value="Unassembled WGS sequence"/>
</dbReference>
<dbReference type="AlphaFoldDB" id="A0A6A6WBR2"/>
<evidence type="ECO:0000313" key="3">
    <source>
        <dbReference type="Proteomes" id="UP000799437"/>
    </source>
</evidence>
<dbReference type="RefSeq" id="XP_033601727.1">
    <property type="nucleotide sequence ID" value="XM_033746885.1"/>
</dbReference>
<name>A0A6A6WBR2_9PEZI</name>
<reference evidence="2" key="1">
    <citation type="journal article" date="2020" name="Stud. Mycol.">
        <title>101 Dothideomycetes genomes: a test case for predicting lifestyles and emergence of pathogens.</title>
        <authorList>
            <person name="Haridas S."/>
            <person name="Albert R."/>
            <person name="Binder M."/>
            <person name="Bloem J."/>
            <person name="Labutti K."/>
            <person name="Salamov A."/>
            <person name="Andreopoulos B."/>
            <person name="Baker S."/>
            <person name="Barry K."/>
            <person name="Bills G."/>
            <person name="Bluhm B."/>
            <person name="Cannon C."/>
            <person name="Castanera R."/>
            <person name="Culley D."/>
            <person name="Daum C."/>
            <person name="Ezra D."/>
            <person name="Gonzalez J."/>
            <person name="Henrissat B."/>
            <person name="Kuo A."/>
            <person name="Liang C."/>
            <person name="Lipzen A."/>
            <person name="Lutzoni F."/>
            <person name="Magnuson J."/>
            <person name="Mondo S."/>
            <person name="Nolan M."/>
            <person name="Ohm R."/>
            <person name="Pangilinan J."/>
            <person name="Park H.-J."/>
            <person name="Ramirez L."/>
            <person name="Alfaro M."/>
            <person name="Sun H."/>
            <person name="Tritt A."/>
            <person name="Yoshinaga Y."/>
            <person name="Zwiers L.-H."/>
            <person name="Turgeon B."/>
            <person name="Goodwin S."/>
            <person name="Spatafora J."/>
            <person name="Crous P."/>
            <person name="Grigoriev I."/>
        </authorList>
    </citation>
    <scope>NUCLEOTIDE SEQUENCE</scope>
    <source>
        <strain evidence="2">CBS 121739</strain>
    </source>
</reference>
<dbReference type="GeneID" id="54487939"/>
<gene>
    <name evidence="2" type="ORF">EJ05DRAFT_499690</name>
</gene>
<proteinExistence type="predicted"/>
<accession>A0A6A6WBR2</accession>
<feature type="region of interest" description="Disordered" evidence="1">
    <location>
        <begin position="1"/>
        <end position="39"/>
    </location>
</feature>
<evidence type="ECO:0000256" key="1">
    <source>
        <dbReference type="SAM" id="MobiDB-lite"/>
    </source>
</evidence>
<organism evidence="2 3">
    <name type="scientific">Pseudovirgaria hyperparasitica</name>
    <dbReference type="NCBI Taxonomy" id="470096"/>
    <lineage>
        <taxon>Eukaryota</taxon>
        <taxon>Fungi</taxon>
        <taxon>Dikarya</taxon>
        <taxon>Ascomycota</taxon>
        <taxon>Pezizomycotina</taxon>
        <taxon>Dothideomycetes</taxon>
        <taxon>Dothideomycetes incertae sedis</taxon>
        <taxon>Acrospermales</taxon>
        <taxon>Acrospermaceae</taxon>
        <taxon>Pseudovirgaria</taxon>
    </lineage>
</organism>
<dbReference type="OrthoDB" id="5390017at2759"/>
<evidence type="ECO:0000313" key="2">
    <source>
        <dbReference type="EMBL" id="KAF2759276.1"/>
    </source>
</evidence>
<protein>
    <submittedName>
        <fullName evidence="2">Uncharacterized protein</fullName>
    </submittedName>
</protein>